<keyword evidence="1" id="KW-0812">Transmembrane</keyword>
<evidence type="ECO:0000313" key="3">
    <source>
        <dbReference type="EMBL" id="CAI9953101.1"/>
    </source>
</evidence>
<feature type="transmembrane region" description="Helical" evidence="1">
    <location>
        <begin position="122"/>
        <end position="147"/>
    </location>
</feature>
<dbReference type="AlphaFoldDB" id="A0AA86NSJ6"/>
<evidence type="ECO:0000313" key="2">
    <source>
        <dbReference type="EMBL" id="CAI9924120.1"/>
    </source>
</evidence>
<feature type="transmembrane region" description="Helical" evidence="1">
    <location>
        <begin position="159"/>
        <end position="186"/>
    </location>
</feature>
<name>A0AA86NSJ6_9EUKA</name>
<evidence type="ECO:0000313" key="6">
    <source>
        <dbReference type="Proteomes" id="UP001642409"/>
    </source>
</evidence>
<accession>A0AA86NSJ6</accession>
<organism evidence="2">
    <name type="scientific">Hexamita inflata</name>
    <dbReference type="NCBI Taxonomy" id="28002"/>
    <lineage>
        <taxon>Eukaryota</taxon>
        <taxon>Metamonada</taxon>
        <taxon>Diplomonadida</taxon>
        <taxon>Hexamitidae</taxon>
        <taxon>Hexamitinae</taxon>
        <taxon>Hexamita</taxon>
    </lineage>
</organism>
<feature type="transmembrane region" description="Helical" evidence="1">
    <location>
        <begin position="253"/>
        <end position="275"/>
    </location>
</feature>
<feature type="transmembrane region" description="Helical" evidence="1">
    <location>
        <begin position="202"/>
        <end position="222"/>
    </location>
</feature>
<comment type="caution">
    <text evidence="2">The sequence shown here is derived from an EMBL/GenBank/DDBJ whole genome shotgun (WGS) entry which is preliminary data.</text>
</comment>
<keyword evidence="1" id="KW-0472">Membrane</keyword>
<evidence type="ECO:0000313" key="5">
    <source>
        <dbReference type="EMBL" id="CAL6035552.1"/>
    </source>
</evidence>
<gene>
    <name evidence="2" type="ORF">HINF_LOCUS11765</name>
    <name evidence="4" type="ORF">HINF_LOCUS29133</name>
    <name evidence="5" type="ORF">HINF_LOCUS35985</name>
    <name evidence="3" type="ORF">HINF_LOCUS40746</name>
</gene>
<keyword evidence="1" id="KW-1133">Transmembrane helix</keyword>
<evidence type="ECO:0000313" key="4">
    <source>
        <dbReference type="EMBL" id="CAL6023435.1"/>
    </source>
</evidence>
<dbReference type="EMBL" id="CAXDID020000093">
    <property type="protein sequence ID" value="CAL6023435.1"/>
    <property type="molecule type" value="Genomic_DNA"/>
</dbReference>
<feature type="transmembrane region" description="Helical" evidence="1">
    <location>
        <begin position="60"/>
        <end position="79"/>
    </location>
</feature>
<protein>
    <submittedName>
        <fullName evidence="2">Uncharacterized protein</fullName>
    </submittedName>
</protein>
<dbReference type="Proteomes" id="UP001642409">
    <property type="component" value="Unassembled WGS sequence"/>
</dbReference>
<reference evidence="2" key="1">
    <citation type="submission" date="2023-06" db="EMBL/GenBank/DDBJ databases">
        <authorList>
            <person name="Kurt Z."/>
        </authorList>
    </citation>
    <scope>NUCLEOTIDE SEQUENCE</scope>
</reference>
<keyword evidence="6" id="KW-1185">Reference proteome</keyword>
<proteinExistence type="predicted"/>
<dbReference type="EMBL" id="CATOUU010000836">
    <property type="protein sequence ID" value="CAI9953101.1"/>
    <property type="molecule type" value="Genomic_DNA"/>
</dbReference>
<dbReference type="EMBL" id="CAXDID020000131">
    <property type="protein sequence ID" value="CAL6035552.1"/>
    <property type="molecule type" value="Genomic_DNA"/>
</dbReference>
<feature type="transmembrane region" description="Helical" evidence="1">
    <location>
        <begin position="31"/>
        <end position="53"/>
    </location>
</feature>
<evidence type="ECO:0000256" key="1">
    <source>
        <dbReference type="SAM" id="Phobius"/>
    </source>
</evidence>
<sequence>MGSYYSEYDTCVYKTKNPCQHNKSLGTMELVAAYIEIIVYSLLALFSLIRLFLKNHQIHSILIPILALVRLANYILQPLNLFANLTYIYRHIYYELPLTILLIIYSNIIFQWTKFMKKYQTILKNMLITFSLFSLALFCLSVGLYWYFDHVHNEKSKNILVSTTAIIMGLCYIALSIVNCICFYYIKPLYDLNRQMFKETKIVLMSLVIATICFIIYGVTIISESIVEITHHNFFFLCCVEGQIYTAHWLLELLYLVVQCVPMFGLTFLGFRNFVIQK</sequence>
<reference evidence="4 6" key="2">
    <citation type="submission" date="2024-07" db="EMBL/GenBank/DDBJ databases">
        <authorList>
            <person name="Akdeniz Z."/>
        </authorList>
    </citation>
    <scope>NUCLEOTIDE SEQUENCE [LARGE SCALE GENOMIC DNA]</scope>
</reference>
<feature type="transmembrane region" description="Helical" evidence="1">
    <location>
        <begin position="91"/>
        <end position="110"/>
    </location>
</feature>
<dbReference type="EMBL" id="CATOUU010000302">
    <property type="protein sequence ID" value="CAI9924120.1"/>
    <property type="molecule type" value="Genomic_DNA"/>
</dbReference>